<reference evidence="8" key="1">
    <citation type="submission" date="2012-12" db="EMBL/GenBank/DDBJ databases">
        <authorList>
            <person name="Hellsten U."/>
            <person name="Grimwood J."/>
            <person name="Chapman J.A."/>
            <person name="Shapiro H."/>
            <person name="Aerts A."/>
            <person name="Otillar R.P."/>
            <person name="Terry A.Y."/>
            <person name="Boore J.L."/>
            <person name="Simakov O."/>
            <person name="Marletaz F."/>
            <person name="Cho S.-J."/>
            <person name="Edsinger-Gonzales E."/>
            <person name="Havlak P."/>
            <person name="Kuo D.-H."/>
            <person name="Larsson T."/>
            <person name="Lv J."/>
            <person name="Arendt D."/>
            <person name="Savage R."/>
            <person name="Osoegawa K."/>
            <person name="de Jong P."/>
            <person name="Lindberg D.R."/>
            <person name="Seaver E.C."/>
            <person name="Weisblat D.A."/>
            <person name="Putnam N.H."/>
            <person name="Grigoriev I.V."/>
            <person name="Rokhsar D.S."/>
        </authorList>
    </citation>
    <scope>NUCLEOTIDE SEQUENCE</scope>
</reference>
<dbReference type="Pfam" id="PF00628">
    <property type="entry name" value="PHD"/>
    <property type="match status" value="1"/>
</dbReference>
<dbReference type="PROSITE" id="PS01359">
    <property type="entry name" value="ZF_PHD_1"/>
    <property type="match status" value="1"/>
</dbReference>
<dbReference type="CTD" id="20196078"/>
<proteinExistence type="predicted"/>
<dbReference type="InterPro" id="IPR013083">
    <property type="entry name" value="Znf_RING/FYVE/PHD"/>
</dbReference>
<dbReference type="RefSeq" id="XP_009011224.1">
    <property type="nucleotide sequence ID" value="XM_009012976.1"/>
</dbReference>
<evidence type="ECO:0000256" key="1">
    <source>
        <dbReference type="ARBA" id="ARBA00022723"/>
    </source>
</evidence>
<dbReference type="EMBL" id="AMQM01002785">
    <property type="status" value="NOT_ANNOTATED_CDS"/>
    <property type="molecule type" value="Genomic_DNA"/>
</dbReference>
<evidence type="ECO:0000259" key="5">
    <source>
        <dbReference type="PROSITE" id="PS50016"/>
    </source>
</evidence>
<protein>
    <recommendedName>
        <fullName evidence="5">PHD-type domain-containing protein</fullName>
    </recommendedName>
</protein>
<dbReference type="InterPro" id="IPR019787">
    <property type="entry name" value="Znf_PHD-finger"/>
</dbReference>
<accession>T1EHM8</accession>
<reference evidence="6 8" key="2">
    <citation type="journal article" date="2013" name="Nature">
        <title>Insights into bilaterian evolution from three spiralian genomes.</title>
        <authorList>
            <person name="Simakov O."/>
            <person name="Marletaz F."/>
            <person name="Cho S.J."/>
            <person name="Edsinger-Gonzales E."/>
            <person name="Havlak P."/>
            <person name="Hellsten U."/>
            <person name="Kuo D.H."/>
            <person name="Larsson T."/>
            <person name="Lv J."/>
            <person name="Arendt D."/>
            <person name="Savage R."/>
            <person name="Osoegawa K."/>
            <person name="de Jong P."/>
            <person name="Grimwood J."/>
            <person name="Chapman J.A."/>
            <person name="Shapiro H."/>
            <person name="Aerts A."/>
            <person name="Otillar R.P."/>
            <person name="Terry A.Y."/>
            <person name="Boore J.L."/>
            <person name="Grigoriev I.V."/>
            <person name="Lindberg D.R."/>
            <person name="Seaver E.C."/>
            <person name="Weisblat D.A."/>
            <person name="Putnam N.H."/>
            <person name="Rokhsar D.S."/>
        </authorList>
    </citation>
    <scope>NUCLEOTIDE SEQUENCE</scope>
</reference>
<keyword evidence="2 4" id="KW-0863">Zinc-finger</keyword>
<dbReference type="InterPro" id="IPR019786">
    <property type="entry name" value="Zinc_finger_PHD-type_CS"/>
</dbReference>
<dbReference type="PANTHER" id="PTHR46452:SF1">
    <property type="entry name" value="TRANSCRIPTION INITIATION FACTOR TFIID SUBUNIT 3"/>
    <property type="match status" value="1"/>
</dbReference>
<dbReference type="PANTHER" id="PTHR46452">
    <property type="entry name" value="TRANSCRIPTION INITIATION FACTOR TFIID SUBUNIT 3"/>
    <property type="match status" value="1"/>
</dbReference>
<dbReference type="AlphaFoldDB" id="T1EHM8"/>
<dbReference type="GeneID" id="20196078"/>
<evidence type="ECO:0000313" key="7">
    <source>
        <dbReference type="EnsemblMetazoa" id="HelroP128334"/>
    </source>
</evidence>
<dbReference type="SUPFAM" id="SSF57903">
    <property type="entry name" value="FYVE/PHD zinc finger"/>
    <property type="match status" value="1"/>
</dbReference>
<gene>
    <name evidence="7" type="primary">20196078</name>
    <name evidence="6" type="ORF">HELRODRAFT_128334</name>
</gene>
<dbReference type="EnsemblMetazoa" id="HelroT128334">
    <property type="protein sequence ID" value="HelroP128334"/>
    <property type="gene ID" value="HelroG128334"/>
</dbReference>
<reference evidence="7" key="3">
    <citation type="submission" date="2015-06" db="UniProtKB">
        <authorList>
            <consortium name="EnsemblMetazoa"/>
        </authorList>
    </citation>
    <scope>IDENTIFICATION</scope>
</reference>
<evidence type="ECO:0000313" key="8">
    <source>
        <dbReference type="Proteomes" id="UP000015101"/>
    </source>
</evidence>
<dbReference type="KEGG" id="hro:HELRODRAFT_128334"/>
<name>T1EHM8_HELRO</name>
<evidence type="ECO:0000256" key="2">
    <source>
        <dbReference type="ARBA" id="ARBA00022771"/>
    </source>
</evidence>
<keyword evidence="3" id="KW-0862">Zinc</keyword>
<dbReference type="HOGENOM" id="CLU_2967720_0_0_1"/>
<dbReference type="GO" id="GO:0008270">
    <property type="term" value="F:zinc ion binding"/>
    <property type="evidence" value="ECO:0007669"/>
    <property type="project" value="UniProtKB-KW"/>
</dbReference>
<organism evidence="7 8">
    <name type="scientific">Helobdella robusta</name>
    <name type="common">Californian leech</name>
    <dbReference type="NCBI Taxonomy" id="6412"/>
    <lineage>
        <taxon>Eukaryota</taxon>
        <taxon>Metazoa</taxon>
        <taxon>Spiralia</taxon>
        <taxon>Lophotrochozoa</taxon>
        <taxon>Annelida</taxon>
        <taxon>Clitellata</taxon>
        <taxon>Hirudinea</taxon>
        <taxon>Rhynchobdellida</taxon>
        <taxon>Glossiphoniidae</taxon>
        <taxon>Helobdella</taxon>
    </lineage>
</organism>
<evidence type="ECO:0000256" key="4">
    <source>
        <dbReference type="PROSITE-ProRule" id="PRU00146"/>
    </source>
</evidence>
<dbReference type="eggNOG" id="KOG1973">
    <property type="taxonomic scope" value="Eukaryota"/>
</dbReference>
<dbReference type="InParanoid" id="T1EHM8"/>
<evidence type="ECO:0000256" key="3">
    <source>
        <dbReference type="ARBA" id="ARBA00022833"/>
    </source>
</evidence>
<dbReference type="Proteomes" id="UP000015101">
    <property type="component" value="Unassembled WGS sequence"/>
</dbReference>
<dbReference type="OrthoDB" id="436852at2759"/>
<evidence type="ECO:0000313" key="6">
    <source>
        <dbReference type="EMBL" id="ESO10955.1"/>
    </source>
</evidence>
<dbReference type="PROSITE" id="PS50016">
    <property type="entry name" value="ZF_PHD_2"/>
    <property type="match status" value="1"/>
</dbReference>
<feature type="domain" description="PHD-type" evidence="5">
    <location>
        <begin position="1"/>
        <end position="50"/>
    </location>
</feature>
<sequence>WICPSCGFSDGKSPAVVCQKCNEWHHWTCVSLCNVPPGDMDWYCVRCLNQDPTLRNQTK</sequence>
<dbReference type="EMBL" id="KB095858">
    <property type="protein sequence ID" value="ESO10955.1"/>
    <property type="molecule type" value="Genomic_DNA"/>
</dbReference>
<dbReference type="InterPro" id="IPR011011">
    <property type="entry name" value="Znf_FYVE_PHD"/>
</dbReference>
<keyword evidence="1" id="KW-0479">Metal-binding</keyword>
<keyword evidence="8" id="KW-1185">Reference proteome</keyword>
<dbReference type="STRING" id="6412.T1EHM8"/>
<dbReference type="Gene3D" id="3.30.40.10">
    <property type="entry name" value="Zinc/RING finger domain, C3HC4 (zinc finger)"/>
    <property type="match status" value="1"/>
</dbReference>